<evidence type="ECO:0000256" key="7">
    <source>
        <dbReference type="ARBA" id="ARBA00022892"/>
    </source>
</evidence>
<comment type="subcellular location">
    <subcellularLocation>
        <location evidence="1">Endoplasmic reticulum membrane</location>
        <topology evidence="1">Single-pass membrane protein</topology>
    </subcellularLocation>
</comment>
<dbReference type="OrthoDB" id="2013972at2759"/>
<dbReference type="Proteomes" id="UP000006727">
    <property type="component" value="Chromosome 21"/>
</dbReference>
<dbReference type="OMA" id="YYVQPRI"/>
<evidence type="ECO:0000256" key="5">
    <source>
        <dbReference type="ARBA" id="ARBA00022737"/>
    </source>
</evidence>
<evidence type="ECO:0000256" key="1">
    <source>
        <dbReference type="ARBA" id="ARBA00004389"/>
    </source>
</evidence>
<feature type="transmembrane region" description="Helical" evidence="12">
    <location>
        <begin position="366"/>
        <end position="385"/>
    </location>
</feature>
<dbReference type="GO" id="GO:0005085">
    <property type="term" value="F:guanyl-nucleotide exchange factor activity"/>
    <property type="evidence" value="ECO:0007669"/>
    <property type="project" value="InterPro"/>
</dbReference>
<proteinExistence type="predicted"/>
<keyword evidence="6" id="KW-0256">Endoplasmic reticulum</keyword>
<dbReference type="InterPro" id="IPR001680">
    <property type="entry name" value="WD40_rpt"/>
</dbReference>
<dbReference type="Pfam" id="PF00400">
    <property type="entry name" value="WD40"/>
    <property type="match status" value="3"/>
</dbReference>
<dbReference type="GeneID" id="112274145"/>
<dbReference type="Gramene" id="Pp3c21_8000V3.1">
    <property type="protein sequence ID" value="Pp3c21_8000V3.1"/>
    <property type="gene ID" value="Pp3c21_8000"/>
</dbReference>
<evidence type="ECO:0000256" key="8">
    <source>
        <dbReference type="ARBA" id="ARBA00022927"/>
    </source>
</evidence>
<keyword evidence="4 12" id="KW-0812">Transmembrane</keyword>
<dbReference type="STRING" id="3218.A0A2K1IR38"/>
<dbReference type="EMBL" id="ABEU02000021">
    <property type="protein sequence ID" value="PNR31742.1"/>
    <property type="molecule type" value="Genomic_DNA"/>
</dbReference>
<evidence type="ECO:0000256" key="12">
    <source>
        <dbReference type="SAM" id="Phobius"/>
    </source>
</evidence>
<protein>
    <submittedName>
        <fullName evidence="13 14">Uncharacterized protein</fullName>
    </submittedName>
</protein>
<keyword evidence="9 12" id="KW-1133">Transmembrane helix</keyword>
<dbReference type="PANTHER" id="PTHR23284:SF0">
    <property type="entry name" value="PROLACTIN REGULATORY ELEMENT-BINDING PROTEIN"/>
    <property type="match status" value="1"/>
</dbReference>
<evidence type="ECO:0000256" key="9">
    <source>
        <dbReference type="ARBA" id="ARBA00022989"/>
    </source>
</evidence>
<dbReference type="Gene3D" id="2.130.10.10">
    <property type="entry name" value="YVTN repeat-like/Quinoprotein amine dehydrogenase"/>
    <property type="match status" value="1"/>
</dbReference>
<dbReference type="Gramene" id="Pp3c21_8000V3.2">
    <property type="protein sequence ID" value="Pp3c21_8000V3.2"/>
    <property type="gene ID" value="Pp3c21_8000"/>
</dbReference>
<keyword evidence="5" id="KW-0677">Repeat</keyword>
<evidence type="ECO:0000313" key="13">
    <source>
        <dbReference type="EMBL" id="PNR31742.1"/>
    </source>
</evidence>
<dbReference type="InterPro" id="IPR015943">
    <property type="entry name" value="WD40/YVTN_repeat-like_dom_sf"/>
</dbReference>
<evidence type="ECO:0000313" key="14">
    <source>
        <dbReference type="EnsemblPlants" id="Pp3c21_8000V3.1"/>
    </source>
</evidence>
<dbReference type="EnsemblPlants" id="Pp3c21_8000V3.1">
    <property type="protein sequence ID" value="Pp3c21_8000V3.1"/>
    <property type="gene ID" value="Pp3c21_8000"/>
</dbReference>
<name>A0A2K1IR38_PHYPA</name>
<keyword evidence="8" id="KW-0653">Protein transport</keyword>
<keyword evidence="15" id="KW-1185">Reference proteome</keyword>
<dbReference type="PaxDb" id="3218-PP1S441_24V6.1"/>
<dbReference type="PROSITE" id="PS00678">
    <property type="entry name" value="WD_REPEATS_1"/>
    <property type="match status" value="1"/>
</dbReference>
<keyword evidence="7" id="KW-0931">ER-Golgi transport</keyword>
<evidence type="ECO:0000256" key="11">
    <source>
        <dbReference type="PROSITE-ProRule" id="PRU00221"/>
    </source>
</evidence>
<reference evidence="14" key="3">
    <citation type="submission" date="2020-12" db="UniProtKB">
        <authorList>
            <consortium name="EnsemblPlants"/>
        </authorList>
    </citation>
    <scope>IDENTIFICATION</scope>
</reference>
<dbReference type="InterPro" id="IPR045260">
    <property type="entry name" value="Sec12-like"/>
</dbReference>
<sequence>MLESIMNKEGRYLLCSKKYGRPLFAGAWLAPLTTKKKKEEEERNGEGDEEGEVFPKEAQEGVVVLAGGGGNQRNGVPNSLLLAEYDFKSTLLTDALDTYSTGDDTPLRLAAHPAGEGVVCSFEKDCRLFEVLRESSGDLNVRVAEREIQVLQGVGEQNCLVFSPDGIRLAAGGDDGHLLVIEWGSFKVLFDKPEAHKSIKDLDFSLDGAFVASTSDDSACRIWDVASGTCVSSLPSVVGEGMGFVRFSRDCNKPLLYVTVRKRGNGFVSAFDTSSWKQVASRKLQEDPISAFSITRDGRFLAIGSSEGDISIVDTSTLSVCQKLKRAHMIFVTSMEFSPSGRAILSVSADSSARVTPIEPRRSGSWQGSLLLLLIFILSTLLVIVGEDVFKKWHEGRSSESFLSGFFARLSSFSDLNTRGHDDARLSP</sequence>
<evidence type="ECO:0000256" key="4">
    <source>
        <dbReference type="ARBA" id="ARBA00022692"/>
    </source>
</evidence>
<evidence type="ECO:0000256" key="2">
    <source>
        <dbReference type="ARBA" id="ARBA00022448"/>
    </source>
</evidence>
<reference evidence="13 15" key="1">
    <citation type="journal article" date="2008" name="Science">
        <title>The Physcomitrella genome reveals evolutionary insights into the conquest of land by plants.</title>
        <authorList>
            <person name="Rensing S."/>
            <person name="Lang D."/>
            <person name="Zimmer A."/>
            <person name="Terry A."/>
            <person name="Salamov A."/>
            <person name="Shapiro H."/>
            <person name="Nishiyama T."/>
            <person name="Perroud P.-F."/>
            <person name="Lindquist E."/>
            <person name="Kamisugi Y."/>
            <person name="Tanahashi T."/>
            <person name="Sakakibara K."/>
            <person name="Fujita T."/>
            <person name="Oishi K."/>
            <person name="Shin-I T."/>
            <person name="Kuroki Y."/>
            <person name="Toyoda A."/>
            <person name="Suzuki Y."/>
            <person name="Hashimoto A."/>
            <person name="Yamaguchi K."/>
            <person name="Sugano A."/>
            <person name="Kohara Y."/>
            <person name="Fujiyama A."/>
            <person name="Anterola A."/>
            <person name="Aoki S."/>
            <person name="Ashton N."/>
            <person name="Barbazuk W.B."/>
            <person name="Barker E."/>
            <person name="Bennetzen J."/>
            <person name="Bezanilla M."/>
            <person name="Blankenship R."/>
            <person name="Cho S.H."/>
            <person name="Dutcher S."/>
            <person name="Estelle M."/>
            <person name="Fawcett J.A."/>
            <person name="Gundlach H."/>
            <person name="Hanada K."/>
            <person name="Heyl A."/>
            <person name="Hicks K.A."/>
            <person name="Hugh J."/>
            <person name="Lohr M."/>
            <person name="Mayer K."/>
            <person name="Melkozernov A."/>
            <person name="Murata T."/>
            <person name="Nelson D."/>
            <person name="Pils B."/>
            <person name="Prigge M."/>
            <person name="Reiss B."/>
            <person name="Renner T."/>
            <person name="Rombauts S."/>
            <person name="Rushton P."/>
            <person name="Sanderfoot A."/>
            <person name="Schween G."/>
            <person name="Shiu S.-H."/>
            <person name="Stueber K."/>
            <person name="Theodoulou F.L."/>
            <person name="Tu H."/>
            <person name="Van de Peer Y."/>
            <person name="Verrier P.J."/>
            <person name="Waters E."/>
            <person name="Wood A."/>
            <person name="Yang L."/>
            <person name="Cove D."/>
            <person name="Cuming A."/>
            <person name="Hasebe M."/>
            <person name="Lucas S."/>
            <person name="Mishler D.B."/>
            <person name="Reski R."/>
            <person name="Grigoriev I."/>
            <person name="Quatrano R.S."/>
            <person name="Boore J.L."/>
        </authorList>
    </citation>
    <scope>NUCLEOTIDE SEQUENCE [LARGE SCALE GENOMIC DNA]</scope>
    <source>
        <strain evidence="14 15">cv. Gransden 2004</strain>
    </source>
</reference>
<dbReference type="AlphaFoldDB" id="A0A2K1IR38"/>
<dbReference type="EnsemblPlants" id="Pp3c21_8000V3.2">
    <property type="protein sequence ID" value="Pp3c21_8000V3.2"/>
    <property type="gene ID" value="Pp3c21_8000"/>
</dbReference>
<dbReference type="RefSeq" id="XP_024359147.1">
    <property type="nucleotide sequence ID" value="XM_024503379.2"/>
</dbReference>
<dbReference type="GO" id="GO:0003400">
    <property type="term" value="P:regulation of COPII vesicle coating"/>
    <property type="evidence" value="ECO:0000318"/>
    <property type="project" value="GO_Central"/>
</dbReference>
<dbReference type="InterPro" id="IPR011047">
    <property type="entry name" value="Quinoprotein_ADH-like_sf"/>
</dbReference>
<accession>A0A2K1IR38</accession>
<keyword evidence="3 11" id="KW-0853">WD repeat</keyword>
<dbReference type="GO" id="GO:0005789">
    <property type="term" value="C:endoplasmic reticulum membrane"/>
    <property type="evidence" value="ECO:0000318"/>
    <property type="project" value="GO_Central"/>
</dbReference>
<dbReference type="InterPro" id="IPR019775">
    <property type="entry name" value="WD40_repeat_CS"/>
</dbReference>
<evidence type="ECO:0000256" key="6">
    <source>
        <dbReference type="ARBA" id="ARBA00022824"/>
    </source>
</evidence>
<dbReference type="PROSITE" id="PS50082">
    <property type="entry name" value="WD_REPEATS_2"/>
    <property type="match status" value="1"/>
</dbReference>
<dbReference type="SUPFAM" id="SSF50998">
    <property type="entry name" value="Quinoprotein alcohol dehydrogenase-like"/>
    <property type="match status" value="1"/>
</dbReference>
<evidence type="ECO:0000256" key="3">
    <source>
        <dbReference type="ARBA" id="ARBA00022574"/>
    </source>
</evidence>
<dbReference type="GO" id="GO:0006888">
    <property type="term" value="P:endoplasmic reticulum to Golgi vesicle-mediated transport"/>
    <property type="evidence" value="ECO:0000318"/>
    <property type="project" value="GO_Central"/>
</dbReference>
<keyword evidence="10 12" id="KW-0472">Membrane</keyword>
<reference evidence="13 15" key="2">
    <citation type="journal article" date="2018" name="Plant J.">
        <title>The Physcomitrella patens chromosome-scale assembly reveals moss genome structure and evolution.</title>
        <authorList>
            <person name="Lang D."/>
            <person name="Ullrich K.K."/>
            <person name="Murat F."/>
            <person name="Fuchs J."/>
            <person name="Jenkins J."/>
            <person name="Haas F.B."/>
            <person name="Piednoel M."/>
            <person name="Gundlach H."/>
            <person name="Van Bel M."/>
            <person name="Meyberg R."/>
            <person name="Vives C."/>
            <person name="Morata J."/>
            <person name="Symeonidi A."/>
            <person name="Hiss M."/>
            <person name="Muchero W."/>
            <person name="Kamisugi Y."/>
            <person name="Saleh O."/>
            <person name="Blanc G."/>
            <person name="Decker E.L."/>
            <person name="van Gessel N."/>
            <person name="Grimwood J."/>
            <person name="Hayes R.D."/>
            <person name="Graham S.W."/>
            <person name="Gunter L.E."/>
            <person name="McDaniel S.F."/>
            <person name="Hoernstein S.N.W."/>
            <person name="Larsson A."/>
            <person name="Li F.W."/>
            <person name="Perroud P.F."/>
            <person name="Phillips J."/>
            <person name="Ranjan P."/>
            <person name="Rokshar D.S."/>
            <person name="Rothfels C.J."/>
            <person name="Schneider L."/>
            <person name="Shu S."/>
            <person name="Stevenson D.W."/>
            <person name="Thummler F."/>
            <person name="Tillich M."/>
            <person name="Villarreal Aguilar J.C."/>
            <person name="Widiez T."/>
            <person name="Wong G.K."/>
            <person name="Wymore A."/>
            <person name="Zhang Y."/>
            <person name="Zimmer A.D."/>
            <person name="Quatrano R.S."/>
            <person name="Mayer K.F.X."/>
            <person name="Goodstein D."/>
            <person name="Casacuberta J.M."/>
            <person name="Vandepoele K."/>
            <person name="Reski R."/>
            <person name="Cuming A.C."/>
            <person name="Tuskan G.A."/>
            <person name="Maumus F."/>
            <person name="Salse J."/>
            <person name="Schmutz J."/>
            <person name="Rensing S.A."/>
        </authorList>
    </citation>
    <scope>NUCLEOTIDE SEQUENCE [LARGE SCALE GENOMIC DNA]</scope>
    <source>
        <strain evidence="14 15">cv. Gransden 2004</strain>
    </source>
</reference>
<dbReference type="GO" id="GO:0015031">
    <property type="term" value="P:protein transport"/>
    <property type="evidence" value="ECO:0007669"/>
    <property type="project" value="UniProtKB-KW"/>
</dbReference>
<gene>
    <name evidence="14" type="primary">LOC112274145</name>
    <name evidence="13" type="ORF">PHYPA_025865</name>
</gene>
<evidence type="ECO:0000256" key="10">
    <source>
        <dbReference type="ARBA" id="ARBA00023136"/>
    </source>
</evidence>
<organism evidence="13">
    <name type="scientific">Physcomitrium patens</name>
    <name type="common">Spreading-leaved earth moss</name>
    <name type="synonym">Physcomitrella patens</name>
    <dbReference type="NCBI Taxonomy" id="3218"/>
    <lineage>
        <taxon>Eukaryota</taxon>
        <taxon>Viridiplantae</taxon>
        <taxon>Streptophyta</taxon>
        <taxon>Embryophyta</taxon>
        <taxon>Bryophyta</taxon>
        <taxon>Bryophytina</taxon>
        <taxon>Bryopsida</taxon>
        <taxon>Funariidae</taxon>
        <taxon>Funariales</taxon>
        <taxon>Funariaceae</taxon>
        <taxon>Physcomitrium</taxon>
    </lineage>
</organism>
<evidence type="ECO:0000313" key="15">
    <source>
        <dbReference type="Proteomes" id="UP000006727"/>
    </source>
</evidence>
<dbReference type="PANTHER" id="PTHR23284">
    <property type="entry name" value="PROLACTIN REGULATORY ELEMENT BINDING PROTEIN"/>
    <property type="match status" value="1"/>
</dbReference>
<keyword evidence="2" id="KW-0813">Transport</keyword>
<dbReference type="SMART" id="SM00320">
    <property type="entry name" value="WD40"/>
    <property type="match status" value="4"/>
</dbReference>
<feature type="repeat" description="WD" evidence="11">
    <location>
        <begin position="199"/>
        <end position="233"/>
    </location>
</feature>